<name>A0ABR4HBJ3_9EURO</name>
<reference evidence="1 2" key="1">
    <citation type="submission" date="2024-07" db="EMBL/GenBank/DDBJ databases">
        <title>Section-level genome sequencing and comparative genomics of Aspergillus sections Usti and Cavernicolus.</title>
        <authorList>
            <consortium name="Lawrence Berkeley National Laboratory"/>
            <person name="Nybo J.L."/>
            <person name="Vesth T.C."/>
            <person name="Theobald S."/>
            <person name="Frisvad J.C."/>
            <person name="Larsen T.O."/>
            <person name="Kjaerboelling I."/>
            <person name="Rothschild-Mancinelli K."/>
            <person name="Lyhne E.K."/>
            <person name="Kogle M.E."/>
            <person name="Barry K."/>
            <person name="Clum A."/>
            <person name="Na H."/>
            <person name="Ledsgaard L."/>
            <person name="Lin J."/>
            <person name="Lipzen A."/>
            <person name="Kuo A."/>
            <person name="Riley R."/>
            <person name="Mondo S."/>
            <person name="Labutti K."/>
            <person name="Haridas S."/>
            <person name="Pangalinan J."/>
            <person name="Salamov A.A."/>
            <person name="Simmons B.A."/>
            <person name="Magnuson J.K."/>
            <person name="Chen J."/>
            <person name="Drula E."/>
            <person name="Henrissat B."/>
            <person name="Wiebenga A."/>
            <person name="Lubbers R.J."/>
            <person name="Gomes A.C."/>
            <person name="Makela M.R."/>
            <person name="Stajich J."/>
            <person name="Grigoriev I.V."/>
            <person name="Mortensen U.H."/>
            <person name="De Vries R.P."/>
            <person name="Baker S.E."/>
            <person name="Andersen M.R."/>
        </authorList>
    </citation>
    <scope>NUCLEOTIDE SEQUENCE [LARGE SCALE GENOMIC DNA]</scope>
    <source>
        <strain evidence="1 2">CBS 588.65</strain>
    </source>
</reference>
<evidence type="ECO:0000313" key="2">
    <source>
        <dbReference type="Proteomes" id="UP001610334"/>
    </source>
</evidence>
<proteinExistence type="predicted"/>
<sequence length="127" mass="14678">MEGVIFPAPQQLGSEEHNKATNLFDRIMDQFEPLQVSDTNYKPITLLRLTKEGVSVKDDFLVFFFTFIEHDRGAEEKEISLAEILSNLHNFQGWTPEEGHALEQSLVKLARFLVDNFFLPRMLLVHT</sequence>
<comment type="caution">
    <text evidence="1">The sequence shown here is derived from an EMBL/GenBank/DDBJ whole genome shotgun (WGS) entry which is preliminary data.</text>
</comment>
<evidence type="ECO:0000313" key="1">
    <source>
        <dbReference type="EMBL" id="KAL2812157.1"/>
    </source>
</evidence>
<dbReference type="Proteomes" id="UP001610334">
    <property type="component" value="Unassembled WGS sequence"/>
</dbReference>
<gene>
    <name evidence="1" type="ORF">BJX63DRAFT_260143</name>
</gene>
<dbReference type="EMBL" id="JBFXLT010000050">
    <property type="protein sequence ID" value="KAL2812157.1"/>
    <property type="molecule type" value="Genomic_DNA"/>
</dbReference>
<accession>A0ABR4HBJ3</accession>
<keyword evidence="2" id="KW-1185">Reference proteome</keyword>
<organism evidence="1 2">
    <name type="scientific">Aspergillus granulosus</name>
    <dbReference type="NCBI Taxonomy" id="176169"/>
    <lineage>
        <taxon>Eukaryota</taxon>
        <taxon>Fungi</taxon>
        <taxon>Dikarya</taxon>
        <taxon>Ascomycota</taxon>
        <taxon>Pezizomycotina</taxon>
        <taxon>Eurotiomycetes</taxon>
        <taxon>Eurotiomycetidae</taxon>
        <taxon>Eurotiales</taxon>
        <taxon>Aspergillaceae</taxon>
        <taxon>Aspergillus</taxon>
        <taxon>Aspergillus subgen. Nidulantes</taxon>
    </lineage>
</organism>
<protein>
    <submittedName>
        <fullName evidence="1">Uncharacterized protein</fullName>
    </submittedName>
</protein>